<dbReference type="PANTHER" id="PTHR30537:SF5">
    <property type="entry name" value="HTH-TYPE TRANSCRIPTIONAL ACTIVATOR TTDR-RELATED"/>
    <property type="match status" value="1"/>
</dbReference>
<name>A0A859QE33_9HYPH</name>
<dbReference type="Pfam" id="PF03466">
    <property type="entry name" value="LysR_substrate"/>
    <property type="match status" value="1"/>
</dbReference>
<evidence type="ECO:0000256" key="3">
    <source>
        <dbReference type="ARBA" id="ARBA00023125"/>
    </source>
</evidence>
<dbReference type="InterPro" id="IPR000847">
    <property type="entry name" value="LysR_HTH_N"/>
</dbReference>
<dbReference type="EMBL" id="CP041238">
    <property type="protein sequence ID" value="QLL62842.1"/>
    <property type="molecule type" value="Genomic_DNA"/>
</dbReference>
<evidence type="ECO:0000313" key="5">
    <source>
        <dbReference type="EMBL" id="QLL62842.1"/>
    </source>
</evidence>
<evidence type="ECO:0000313" key="6">
    <source>
        <dbReference type="Proteomes" id="UP000510721"/>
    </source>
</evidence>
<dbReference type="Gene3D" id="1.10.10.10">
    <property type="entry name" value="Winged helix-like DNA-binding domain superfamily/Winged helix DNA-binding domain"/>
    <property type="match status" value="1"/>
</dbReference>
<evidence type="ECO:0000256" key="2">
    <source>
        <dbReference type="ARBA" id="ARBA00023015"/>
    </source>
</evidence>
<keyword evidence="4" id="KW-0804">Transcription</keyword>
<gene>
    <name evidence="5" type="ORF">FKV68_16020</name>
</gene>
<dbReference type="InterPro" id="IPR005119">
    <property type="entry name" value="LysR_subst-bd"/>
</dbReference>
<evidence type="ECO:0000256" key="1">
    <source>
        <dbReference type="ARBA" id="ARBA00009437"/>
    </source>
</evidence>
<keyword evidence="6" id="KW-1185">Reference proteome</keyword>
<dbReference type="GO" id="GO:0003677">
    <property type="term" value="F:DNA binding"/>
    <property type="evidence" value="ECO:0007669"/>
    <property type="project" value="UniProtKB-KW"/>
</dbReference>
<dbReference type="SUPFAM" id="SSF53850">
    <property type="entry name" value="Periplasmic binding protein-like II"/>
    <property type="match status" value="1"/>
</dbReference>
<accession>A0A859QE33</accession>
<dbReference type="Pfam" id="PF00126">
    <property type="entry name" value="HTH_1"/>
    <property type="match status" value="1"/>
</dbReference>
<dbReference type="PRINTS" id="PR00039">
    <property type="entry name" value="HTHLYSR"/>
</dbReference>
<comment type="similarity">
    <text evidence="1">Belongs to the LysR transcriptional regulatory family.</text>
</comment>
<dbReference type="AlphaFoldDB" id="A0A859QE33"/>
<keyword evidence="2" id="KW-0805">Transcription regulation</keyword>
<dbReference type="GO" id="GO:0003700">
    <property type="term" value="F:DNA-binding transcription factor activity"/>
    <property type="evidence" value="ECO:0007669"/>
    <property type="project" value="InterPro"/>
</dbReference>
<dbReference type="KEGG" id="emx:FKV68_16020"/>
<dbReference type="InterPro" id="IPR036390">
    <property type="entry name" value="WH_DNA-bd_sf"/>
</dbReference>
<dbReference type="RefSeq" id="WP_180938732.1">
    <property type="nucleotide sequence ID" value="NZ_CP041238.1"/>
</dbReference>
<proteinExistence type="inferred from homology"/>
<protein>
    <submittedName>
        <fullName evidence="5">LysR family transcriptional regulator</fullName>
    </submittedName>
</protein>
<dbReference type="PANTHER" id="PTHR30537">
    <property type="entry name" value="HTH-TYPE TRANSCRIPTIONAL REGULATOR"/>
    <property type="match status" value="1"/>
</dbReference>
<dbReference type="FunFam" id="1.10.10.10:FF:000001">
    <property type="entry name" value="LysR family transcriptional regulator"/>
    <property type="match status" value="1"/>
</dbReference>
<dbReference type="InterPro" id="IPR058163">
    <property type="entry name" value="LysR-type_TF_proteobact-type"/>
</dbReference>
<organism evidence="5 6">
    <name type="scientific">Sinorhizobium mexicanum</name>
    <dbReference type="NCBI Taxonomy" id="375549"/>
    <lineage>
        <taxon>Bacteria</taxon>
        <taxon>Pseudomonadati</taxon>
        <taxon>Pseudomonadota</taxon>
        <taxon>Alphaproteobacteria</taxon>
        <taxon>Hyphomicrobiales</taxon>
        <taxon>Rhizobiaceae</taxon>
        <taxon>Sinorhizobium/Ensifer group</taxon>
        <taxon>Sinorhizobium</taxon>
    </lineage>
</organism>
<sequence length="299" mass="33268">MERLNGISVFVEVADAGGFSAAAERLNLSRSAVGKTIARLEQRLGVRLFHRTTRTQSLTDEGQLFYRSCLKALDEVRGAEALLESGKQEIRGRLRISMPVLFGRQCVAPLLHELVRAHPHLELDLSFNDRVVDLFDEGFDLAVRNGSAGTDPSLMARAIADQRMTVCAAPAYLEAHGTPTSLDDLTSHDAVLYARSGYQRPWSFPINGNMTEDVTPKTRLRLDDLAAIAAAAADGLGLAWLPCWLVRERVQRGELVRVLTDRPGQIFKAYAVWPQTRLMLPKLRVVIDKLAERLPRIME</sequence>
<dbReference type="PROSITE" id="PS50931">
    <property type="entry name" value="HTH_LYSR"/>
    <property type="match status" value="1"/>
</dbReference>
<dbReference type="InterPro" id="IPR036388">
    <property type="entry name" value="WH-like_DNA-bd_sf"/>
</dbReference>
<keyword evidence="3" id="KW-0238">DNA-binding</keyword>
<dbReference type="Gene3D" id="3.40.190.290">
    <property type="match status" value="1"/>
</dbReference>
<reference evidence="5 6" key="1">
    <citation type="submission" date="2019-06" db="EMBL/GenBank/DDBJ databases">
        <title>Complete genome sequence of Ensifer mexicanus ITTG R7 isolated from nodules of Acacia angustissima (Mill.) Kuntze.</title>
        <authorList>
            <person name="Rincon-Rosales R."/>
            <person name="Rogel M.A."/>
            <person name="Guerrero G."/>
            <person name="Rincon-Molina C.I."/>
            <person name="Lopez-Lopez A."/>
            <person name="Martinez-Romero E."/>
        </authorList>
    </citation>
    <scope>NUCLEOTIDE SEQUENCE [LARGE SCALE GENOMIC DNA]</scope>
    <source>
        <strain evidence="5 6">ITTG R7</strain>
    </source>
</reference>
<dbReference type="SUPFAM" id="SSF46785">
    <property type="entry name" value="Winged helix' DNA-binding domain"/>
    <property type="match status" value="1"/>
</dbReference>
<dbReference type="Proteomes" id="UP000510721">
    <property type="component" value="Chromosome"/>
</dbReference>
<evidence type="ECO:0000256" key="4">
    <source>
        <dbReference type="ARBA" id="ARBA00023163"/>
    </source>
</evidence>